<dbReference type="AlphaFoldDB" id="A0A059A6K8"/>
<feature type="region of interest" description="Disordered" evidence="1">
    <location>
        <begin position="1"/>
        <end position="21"/>
    </location>
</feature>
<organism evidence="2">
    <name type="scientific">Eucalyptus grandis</name>
    <name type="common">Flooded gum</name>
    <dbReference type="NCBI Taxonomy" id="71139"/>
    <lineage>
        <taxon>Eukaryota</taxon>
        <taxon>Viridiplantae</taxon>
        <taxon>Streptophyta</taxon>
        <taxon>Embryophyta</taxon>
        <taxon>Tracheophyta</taxon>
        <taxon>Spermatophyta</taxon>
        <taxon>Magnoliopsida</taxon>
        <taxon>eudicotyledons</taxon>
        <taxon>Gunneridae</taxon>
        <taxon>Pentapetalae</taxon>
        <taxon>rosids</taxon>
        <taxon>malvids</taxon>
        <taxon>Myrtales</taxon>
        <taxon>Myrtaceae</taxon>
        <taxon>Myrtoideae</taxon>
        <taxon>Eucalypteae</taxon>
        <taxon>Eucalyptus</taxon>
    </lineage>
</organism>
<dbReference type="Gramene" id="KCW49752">
    <property type="protein sequence ID" value="KCW49752"/>
    <property type="gene ID" value="EUGRSUZ_K03245"/>
</dbReference>
<protein>
    <submittedName>
        <fullName evidence="2">Uncharacterized protein</fullName>
    </submittedName>
</protein>
<accession>A0A059A6K8</accession>
<dbReference type="InParanoid" id="A0A059A6K8"/>
<evidence type="ECO:0000313" key="2">
    <source>
        <dbReference type="EMBL" id="KCW49752.1"/>
    </source>
</evidence>
<proteinExistence type="predicted"/>
<sequence length="96" mass="11340">MSVPTSLKGGKIKKKRERTSDDSQKIMLFVVAEILSFLIFCDRLQCRTSDTSVESRYEKSRRRLHPRTHRSSDSLRHMSRSRFLTPIRELNLCRLD</sequence>
<dbReference type="EMBL" id="KK198763">
    <property type="protein sequence ID" value="KCW49752.1"/>
    <property type="molecule type" value="Genomic_DNA"/>
</dbReference>
<gene>
    <name evidence="2" type="ORF">EUGRSUZ_K03245</name>
</gene>
<evidence type="ECO:0000256" key="1">
    <source>
        <dbReference type="SAM" id="MobiDB-lite"/>
    </source>
</evidence>
<feature type="compositionally biased region" description="Basic residues" evidence="1">
    <location>
        <begin position="59"/>
        <end position="69"/>
    </location>
</feature>
<feature type="region of interest" description="Disordered" evidence="1">
    <location>
        <begin position="49"/>
        <end position="76"/>
    </location>
</feature>
<reference evidence="2" key="1">
    <citation type="submission" date="2013-07" db="EMBL/GenBank/DDBJ databases">
        <title>The genome of Eucalyptus grandis.</title>
        <authorList>
            <person name="Schmutz J."/>
            <person name="Hayes R."/>
            <person name="Myburg A."/>
            <person name="Tuskan G."/>
            <person name="Grattapaglia D."/>
            <person name="Rokhsar D.S."/>
        </authorList>
    </citation>
    <scope>NUCLEOTIDE SEQUENCE</scope>
    <source>
        <tissue evidence="2">Leaf extractions</tissue>
    </source>
</reference>
<name>A0A059A6K8_EUCGR</name>